<protein>
    <submittedName>
        <fullName evidence="2">Uncharacterized protein</fullName>
    </submittedName>
</protein>
<keyword evidence="1" id="KW-0472">Membrane</keyword>
<feature type="non-terminal residue" evidence="2">
    <location>
        <position position="36"/>
    </location>
</feature>
<dbReference type="EMBL" id="UINC01231641">
    <property type="protein sequence ID" value="SVE64259.1"/>
    <property type="molecule type" value="Genomic_DNA"/>
</dbReference>
<evidence type="ECO:0000256" key="1">
    <source>
        <dbReference type="SAM" id="Phobius"/>
    </source>
</evidence>
<organism evidence="2">
    <name type="scientific">marine metagenome</name>
    <dbReference type="NCBI Taxonomy" id="408172"/>
    <lineage>
        <taxon>unclassified sequences</taxon>
        <taxon>metagenomes</taxon>
        <taxon>ecological metagenomes</taxon>
    </lineage>
</organism>
<reference evidence="2" key="1">
    <citation type="submission" date="2018-05" db="EMBL/GenBank/DDBJ databases">
        <authorList>
            <person name="Lanie J.A."/>
            <person name="Ng W.-L."/>
            <person name="Kazmierczak K.M."/>
            <person name="Andrzejewski T.M."/>
            <person name="Davidsen T.M."/>
            <person name="Wayne K.J."/>
            <person name="Tettelin H."/>
            <person name="Glass J.I."/>
            <person name="Rusch D."/>
            <person name="Podicherti R."/>
            <person name="Tsui H.-C.T."/>
            <person name="Winkler M.E."/>
        </authorList>
    </citation>
    <scope>NUCLEOTIDE SEQUENCE</scope>
</reference>
<sequence length="36" mass="4372">WNYYVQRALSWLESLIGLTVSFLICLIPLFILYFIY</sequence>
<keyword evidence="1" id="KW-0812">Transmembrane</keyword>
<name>A0A383F5L2_9ZZZZ</name>
<evidence type="ECO:0000313" key="2">
    <source>
        <dbReference type="EMBL" id="SVE64259.1"/>
    </source>
</evidence>
<keyword evidence="1" id="KW-1133">Transmembrane helix</keyword>
<gene>
    <name evidence="2" type="ORF">METZ01_LOCUS517113</name>
</gene>
<dbReference type="AlphaFoldDB" id="A0A383F5L2"/>
<accession>A0A383F5L2</accession>
<feature type="non-terminal residue" evidence="2">
    <location>
        <position position="1"/>
    </location>
</feature>
<proteinExistence type="predicted"/>
<feature type="transmembrane region" description="Helical" evidence="1">
    <location>
        <begin position="15"/>
        <end position="35"/>
    </location>
</feature>